<gene>
    <name evidence="3" type="ORF">Aru02nite_17220</name>
</gene>
<dbReference type="InterPro" id="IPR002372">
    <property type="entry name" value="PQQ_rpt_dom"/>
</dbReference>
<dbReference type="Gene3D" id="2.130.10.10">
    <property type="entry name" value="YVTN repeat-like/Quinoprotein amine dehydrogenase"/>
    <property type="match status" value="2"/>
</dbReference>
<evidence type="ECO:0000313" key="4">
    <source>
        <dbReference type="Proteomes" id="UP000612808"/>
    </source>
</evidence>
<dbReference type="PANTHER" id="PTHR40274:SF3">
    <property type="entry name" value="VIRGINIAMYCIN B LYASE"/>
    <property type="match status" value="1"/>
</dbReference>
<evidence type="ECO:0000259" key="2">
    <source>
        <dbReference type="Pfam" id="PF13360"/>
    </source>
</evidence>
<dbReference type="InterPro" id="IPR015943">
    <property type="entry name" value="WD40/YVTN_repeat-like_dom_sf"/>
</dbReference>
<proteinExistence type="predicted"/>
<dbReference type="InterPro" id="IPR051344">
    <property type="entry name" value="Vgb"/>
</dbReference>
<feature type="signal peptide" evidence="1">
    <location>
        <begin position="1"/>
        <end position="25"/>
    </location>
</feature>
<feature type="domain" description="Pyrrolo-quinoline quinone repeat" evidence="2">
    <location>
        <begin position="459"/>
        <end position="617"/>
    </location>
</feature>
<keyword evidence="1" id="KW-0732">Signal</keyword>
<organism evidence="3 4">
    <name type="scientific">Actinocatenispora rupis</name>
    <dbReference type="NCBI Taxonomy" id="519421"/>
    <lineage>
        <taxon>Bacteria</taxon>
        <taxon>Bacillati</taxon>
        <taxon>Actinomycetota</taxon>
        <taxon>Actinomycetes</taxon>
        <taxon>Micromonosporales</taxon>
        <taxon>Micromonosporaceae</taxon>
        <taxon>Actinocatenispora</taxon>
    </lineage>
</organism>
<dbReference type="Pfam" id="PF13360">
    <property type="entry name" value="PQQ_2"/>
    <property type="match status" value="1"/>
</dbReference>
<comment type="caution">
    <text evidence="3">The sequence shown here is derived from an EMBL/GenBank/DDBJ whole genome shotgun (WGS) entry which is preliminary data.</text>
</comment>
<dbReference type="RefSeq" id="WP_203656407.1">
    <property type="nucleotide sequence ID" value="NZ_BAAAZM010000004.1"/>
</dbReference>
<protein>
    <recommendedName>
        <fullName evidence="2">Pyrrolo-quinoline quinone repeat domain-containing protein</fullName>
    </recommendedName>
</protein>
<dbReference type="AlphaFoldDB" id="A0A8J3J9R7"/>
<name>A0A8J3J9R7_9ACTN</name>
<reference evidence="3" key="1">
    <citation type="submission" date="2021-01" db="EMBL/GenBank/DDBJ databases">
        <title>Whole genome shotgun sequence of Actinocatenispora rupis NBRC 107355.</title>
        <authorList>
            <person name="Komaki H."/>
            <person name="Tamura T."/>
        </authorList>
    </citation>
    <scope>NUCLEOTIDE SEQUENCE</scope>
    <source>
        <strain evidence="3">NBRC 107355</strain>
    </source>
</reference>
<evidence type="ECO:0000256" key="1">
    <source>
        <dbReference type="SAM" id="SignalP"/>
    </source>
</evidence>
<dbReference type="Proteomes" id="UP000612808">
    <property type="component" value="Unassembled WGS sequence"/>
</dbReference>
<evidence type="ECO:0000313" key="3">
    <source>
        <dbReference type="EMBL" id="GID10833.1"/>
    </source>
</evidence>
<sequence>MRRRTLLAAVPAAIGAAALATPAHAGPALTDLGVPLADVLLIGGCTGRGDDGTTWLWSASSGTPAHLNAVDPLTGKALLSLDLPGAGGAYAVRAAPDGTVYVGTYANGHLYRRKPGADGIEDLGRVLPDETYVQALAIDADGTVYGATIGTGRAFAYDPATGKVRDYGQLAAGITYAQAIACANGKVYVGTGQVAHLIELDPESGATKEIPVPADTDPAHNGVYDLNAYDNRLYVRIGGASDAPLCVYDLASGAFTDQVEHAAGLNVSPPGPDGAVYFTVMDGTSGVLSAYQPDGGTVTPVGPSFTGRILNNRGIGWATLTDPDWPGETLVGLLWRGQIFRYNPTTGRSDVRDTDVRREPIPVLSLAADSGVVYAGGFLNGGLSTVDGSTTTFHRFAQLESIEPAGDGTLWLGAYPGSRLYHYDPAKPWSSPEYDPGPAGTPDNPVRVADLTAQHQNRGKAVAVVAGRVYLGTAADLTTLQGLLLRYDPATGETTSYQPVTDSSVVSLSAIGTRLFGGTSIFNSYSQPAPTQDAGRLFGWDTRAGKVLWQTTPVPDAPQVTVLAHGGLLYGVADGTVFVADPGTGNVLVRKELRAPTGSVAQRLVRAGGTLYALVQGRYLYRVTPRPFATDLVLDHAATALAASPDALYLADGPTLYRLDPN</sequence>
<dbReference type="SUPFAM" id="SSF50998">
    <property type="entry name" value="Quinoprotein alcohol dehydrogenase-like"/>
    <property type="match status" value="1"/>
</dbReference>
<feature type="chain" id="PRO_5035218949" description="Pyrrolo-quinoline quinone repeat domain-containing protein" evidence="1">
    <location>
        <begin position="26"/>
        <end position="662"/>
    </location>
</feature>
<accession>A0A8J3J9R7</accession>
<dbReference type="PANTHER" id="PTHR40274">
    <property type="entry name" value="VIRGINIAMYCIN B LYASE"/>
    <property type="match status" value="1"/>
</dbReference>
<dbReference type="InterPro" id="IPR011047">
    <property type="entry name" value="Quinoprotein_ADH-like_sf"/>
</dbReference>
<dbReference type="EMBL" id="BOMB01000010">
    <property type="protein sequence ID" value="GID10833.1"/>
    <property type="molecule type" value="Genomic_DNA"/>
</dbReference>
<dbReference type="SUPFAM" id="SSF63829">
    <property type="entry name" value="Calcium-dependent phosphotriesterase"/>
    <property type="match status" value="1"/>
</dbReference>
<keyword evidence="4" id="KW-1185">Reference proteome</keyword>